<accession>A0A955I8W9</accession>
<name>A0A955I8W9_9BACT</name>
<organism evidence="2 3">
    <name type="scientific">Candidatus Dojkabacteria bacterium</name>
    <dbReference type="NCBI Taxonomy" id="2099670"/>
    <lineage>
        <taxon>Bacteria</taxon>
        <taxon>Candidatus Dojkabacteria</taxon>
    </lineage>
</organism>
<proteinExistence type="predicted"/>
<sequence length="215" mass="25524">MLQNFVIVGITGVGKTFLELELQQKQGFYAWPKYTDREDLRQEEQGAPNLVKVSKTDFQSMLSDFVFTMKYLNNNYGWRRQDYAQNRDKNITLAMTLENLANFMVKVPGFMPIMLHVELNNFGLIENRVRRREGFENLTPEQQRFVNEKVQERLISARYDLERFSFYQNIVNKYGGKIFVIKDNNTIYEEVIPFILSNKEKRNKQSVMSIANKYR</sequence>
<evidence type="ECO:0000259" key="1">
    <source>
        <dbReference type="PROSITE" id="PS50052"/>
    </source>
</evidence>
<reference evidence="2" key="1">
    <citation type="submission" date="2020-04" db="EMBL/GenBank/DDBJ databases">
        <authorList>
            <person name="Zhang T."/>
        </authorList>
    </citation>
    <scope>NUCLEOTIDE SEQUENCE</scope>
    <source>
        <strain evidence="2">HKST-UBA15</strain>
    </source>
</reference>
<dbReference type="PROSITE" id="PS50052">
    <property type="entry name" value="GUANYLATE_KINASE_2"/>
    <property type="match status" value="1"/>
</dbReference>
<feature type="domain" description="Guanylate kinase-like" evidence="1">
    <location>
        <begin position="2"/>
        <end position="196"/>
    </location>
</feature>
<dbReference type="SUPFAM" id="SSF52540">
    <property type="entry name" value="P-loop containing nucleoside triphosphate hydrolases"/>
    <property type="match status" value="1"/>
</dbReference>
<dbReference type="AlphaFoldDB" id="A0A955I8W9"/>
<reference evidence="2" key="2">
    <citation type="journal article" date="2021" name="Microbiome">
        <title>Successional dynamics and alternative stable states in a saline activated sludge microbial community over 9 years.</title>
        <authorList>
            <person name="Wang Y."/>
            <person name="Ye J."/>
            <person name="Ju F."/>
            <person name="Liu L."/>
            <person name="Boyd J.A."/>
            <person name="Deng Y."/>
            <person name="Parks D.H."/>
            <person name="Jiang X."/>
            <person name="Yin X."/>
            <person name="Woodcroft B.J."/>
            <person name="Tyson G.W."/>
            <person name="Hugenholtz P."/>
            <person name="Polz M.F."/>
            <person name="Zhang T."/>
        </authorList>
    </citation>
    <scope>NUCLEOTIDE SEQUENCE</scope>
    <source>
        <strain evidence="2">HKST-UBA15</strain>
    </source>
</reference>
<dbReference type="EMBL" id="JAGQLL010000025">
    <property type="protein sequence ID" value="MCA9380064.1"/>
    <property type="molecule type" value="Genomic_DNA"/>
</dbReference>
<gene>
    <name evidence="2" type="ORF">KC675_02690</name>
</gene>
<protein>
    <recommendedName>
        <fullName evidence="1">Guanylate kinase-like domain-containing protein</fullName>
    </recommendedName>
</protein>
<dbReference type="InterPro" id="IPR027417">
    <property type="entry name" value="P-loop_NTPase"/>
</dbReference>
<evidence type="ECO:0000313" key="3">
    <source>
        <dbReference type="Proteomes" id="UP000745577"/>
    </source>
</evidence>
<dbReference type="InterPro" id="IPR008144">
    <property type="entry name" value="Guanylate_kin-like_dom"/>
</dbReference>
<comment type="caution">
    <text evidence="2">The sequence shown here is derived from an EMBL/GenBank/DDBJ whole genome shotgun (WGS) entry which is preliminary data.</text>
</comment>
<evidence type="ECO:0000313" key="2">
    <source>
        <dbReference type="EMBL" id="MCA9380064.1"/>
    </source>
</evidence>
<dbReference type="Proteomes" id="UP000745577">
    <property type="component" value="Unassembled WGS sequence"/>
</dbReference>
<dbReference type="Gene3D" id="3.40.50.300">
    <property type="entry name" value="P-loop containing nucleotide triphosphate hydrolases"/>
    <property type="match status" value="1"/>
</dbReference>